<proteinExistence type="inferred from homology"/>
<dbReference type="GO" id="GO:0005524">
    <property type="term" value="F:ATP binding"/>
    <property type="evidence" value="ECO:0007669"/>
    <property type="project" value="UniProtKB-UniRule"/>
</dbReference>
<dbReference type="Gene3D" id="3.40.50.1240">
    <property type="entry name" value="Phosphoglycerate mutase-like"/>
    <property type="match status" value="1"/>
</dbReference>
<evidence type="ECO:0000259" key="13">
    <source>
        <dbReference type="PROSITE" id="PS50975"/>
    </source>
</evidence>
<dbReference type="PANTHER" id="PTHR12750">
    <property type="entry name" value="DIPHOSPHOINOSITOL PENTAKISPHOSPHATE KINASE"/>
    <property type="match status" value="1"/>
</dbReference>
<evidence type="ECO:0000313" key="14">
    <source>
        <dbReference type="EMBL" id="PWN97868.1"/>
    </source>
</evidence>
<dbReference type="FunFam" id="3.30.470.20:FF:000036">
    <property type="entry name" value="Inositol hexakisphosphate and diphosphoinositol-pentakisphosphate kinase"/>
    <property type="match status" value="1"/>
</dbReference>
<dbReference type="GO" id="GO:0005829">
    <property type="term" value="C:cytosol"/>
    <property type="evidence" value="ECO:0007669"/>
    <property type="project" value="TreeGrafter"/>
</dbReference>
<evidence type="ECO:0000256" key="12">
    <source>
        <dbReference type="SAM" id="MobiDB-lite"/>
    </source>
</evidence>
<evidence type="ECO:0000256" key="5">
    <source>
        <dbReference type="ARBA" id="ARBA00022741"/>
    </source>
</evidence>
<organism evidence="14 15">
    <name type="scientific">Tilletiopsis washingtonensis</name>
    <dbReference type="NCBI Taxonomy" id="58919"/>
    <lineage>
        <taxon>Eukaryota</taxon>
        <taxon>Fungi</taxon>
        <taxon>Dikarya</taxon>
        <taxon>Basidiomycota</taxon>
        <taxon>Ustilaginomycotina</taxon>
        <taxon>Exobasidiomycetes</taxon>
        <taxon>Entylomatales</taxon>
        <taxon>Entylomatales incertae sedis</taxon>
        <taxon>Tilletiopsis</taxon>
    </lineage>
</organism>
<evidence type="ECO:0000256" key="3">
    <source>
        <dbReference type="ARBA" id="ARBA00022553"/>
    </source>
</evidence>
<feature type="compositionally biased region" description="Low complexity" evidence="12">
    <location>
        <begin position="815"/>
        <end position="824"/>
    </location>
</feature>
<feature type="region of interest" description="Disordered" evidence="12">
    <location>
        <begin position="579"/>
        <end position="599"/>
    </location>
</feature>
<keyword evidence="4 11" id="KW-0808">Transferase</keyword>
<keyword evidence="5 10" id="KW-0547">Nucleotide-binding</keyword>
<dbReference type="SUPFAM" id="SSF53254">
    <property type="entry name" value="Phosphoglycerate mutase-like"/>
    <property type="match status" value="1"/>
</dbReference>
<keyword evidence="7 10" id="KW-0067">ATP-binding</keyword>
<dbReference type="Pfam" id="PF18086">
    <property type="entry name" value="PPIP5K2_N"/>
    <property type="match status" value="1"/>
</dbReference>
<name>A0A316ZA35_9BASI</name>
<dbReference type="InterPro" id="IPR037446">
    <property type="entry name" value="His_Pase_VIP1"/>
</dbReference>
<evidence type="ECO:0000256" key="7">
    <source>
        <dbReference type="ARBA" id="ARBA00022840"/>
    </source>
</evidence>
<keyword evidence="15" id="KW-1185">Reference proteome</keyword>
<comment type="catalytic activity">
    <reaction evidence="9">
        <text>1D-myo-inositol hexakisphosphate + ATP = 1-diphospho-1D-myo-inositol 2,3,4,5,6-pentakisphosphate + ADP</text>
        <dbReference type="Rhea" id="RHEA:37459"/>
        <dbReference type="ChEBI" id="CHEBI:30616"/>
        <dbReference type="ChEBI" id="CHEBI:58130"/>
        <dbReference type="ChEBI" id="CHEBI:74946"/>
        <dbReference type="ChEBI" id="CHEBI:456216"/>
        <dbReference type="EC" id="2.7.4.24"/>
    </reaction>
    <physiologicalReaction direction="left-to-right" evidence="9">
        <dbReference type="Rhea" id="RHEA:37460"/>
    </physiologicalReaction>
</comment>
<reference evidence="14 15" key="1">
    <citation type="journal article" date="2018" name="Mol. Biol. Evol.">
        <title>Broad Genomic Sampling Reveals a Smut Pathogenic Ancestry of the Fungal Clade Ustilaginomycotina.</title>
        <authorList>
            <person name="Kijpornyongpan T."/>
            <person name="Mondo S.J."/>
            <person name="Barry K."/>
            <person name="Sandor L."/>
            <person name="Lee J."/>
            <person name="Lipzen A."/>
            <person name="Pangilinan J."/>
            <person name="LaButti K."/>
            <person name="Hainaut M."/>
            <person name="Henrissat B."/>
            <person name="Grigoriev I.V."/>
            <person name="Spatafora J.W."/>
            <person name="Aime M.C."/>
        </authorList>
    </citation>
    <scope>NUCLEOTIDE SEQUENCE [LARGE SCALE GENOMIC DNA]</scope>
    <source>
        <strain evidence="14 15">MCA 4186</strain>
    </source>
</reference>
<dbReference type="InterPro" id="IPR000560">
    <property type="entry name" value="His_Pase_clade-2"/>
</dbReference>
<evidence type="ECO:0000256" key="4">
    <source>
        <dbReference type="ARBA" id="ARBA00022679"/>
    </source>
</evidence>
<dbReference type="GO" id="GO:0006020">
    <property type="term" value="P:inositol metabolic process"/>
    <property type="evidence" value="ECO:0007669"/>
    <property type="project" value="TreeGrafter"/>
</dbReference>
<feature type="region of interest" description="Disordered" evidence="12">
    <location>
        <begin position="924"/>
        <end position="943"/>
    </location>
</feature>
<dbReference type="Proteomes" id="UP000245946">
    <property type="component" value="Unassembled WGS sequence"/>
</dbReference>
<accession>A0A316ZA35</accession>
<sequence length="943" mass="105195">MSDDAGTPPPAQILLGVAARDRKARSKPMGQILNRILANKELDCRIVNFGDKVLLDEPPASWPVVDVLISFFSDGFPLDKAIEYADLRRPVLVNDLRFQAVLWDRRAVLAILDAVGVPTPRRLEAHRDGGSILDPKILEDCKKRLGVDLGVKRAQSSVALKEGDDDVLIVDGQEIRKPFVEKPVSGEDHNIHIYFPKSRGGGGRRLFRKVGNKSSEFDQNLVEPRTEGSYIYEEFMDVINAEDVKVYTIGPYFVHAETRKSPVVDGMVKRNPEGKEIRYITKLSEEEVRMATNIAKAFKQNICGFDLLRVGDKSYVIDVNGWSFVKGNDFYYDKCASILSSFCKTSVPRRSLSQPGSSGSSERGGTGDASEQSSWTLKANVTVFRHGDRTPKQKLKRSFKPKDAWTAPLIALLQGRREEIILRQNLDMISKAASEAAALPGAKTEDLELVIFIIERKKDMPGTKVQMKPSYGDDGELEKMQLIIKWGGEFSHAARHQAKDFGQNMRRDLILQNNEALKNCTIYTSSERRVTASAEIFAASFLDEPEDPAQEPLQLVIRKDLLDDSNQAKSEMDAVKKQLKASLRPESPQAGVRPPHWPEDLPPPVELCQRVAETLRQLNATMKDNYERLNVDKIQTRWCTHETPGLFRERWNKLFADYEEDPYDPSRVSELYDMLSHDGLHNRTFVETVFSAHDAAPERKLDPLHELYRMSLALFAWTCPAEYGIDASQKERIGLLTSMPLLNHIVADLRASQEKPLCSLYFTKESHMHTLLNLVLASELPVIMEQMPPLDYFSSITFEVFEKTSAPGTTSAGHSPRPSSVSGSGEEGDGTSRESSSSGSTPERSLLISVSEGAHSSSIFSMNLDARHALTPLPRRPLTRHMGYDEALAKLSAHEAIEANRGQVEGAAVFFGAEDSERGVLAIKKERRTSGDTDRTSIGAGAR</sequence>
<evidence type="ECO:0000256" key="8">
    <source>
        <dbReference type="ARBA" id="ARBA00033696"/>
    </source>
</evidence>
<protein>
    <recommendedName>
        <fullName evidence="11">Inositol hexakisphosphate and diphosphoinositol-pentakisphosphate kinase</fullName>
        <ecNumber evidence="11">2.7.4.24</ecNumber>
    </recommendedName>
</protein>
<dbReference type="InterPro" id="IPR040557">
    <property type="entry name" value="VIP1_N"/>
</dbReference>
<dbReference type="AlphaFoldDB" id="A0A316ZA35"/>
<dbReference type="InterPro" id="IPR013651">
    <property type="entry name" value="ATP-grasp_RimK-type"/>
</dbReference>
<evidence type="ECO:0000313" key="15">
    <source>
        <dbReference type="Proteomes" id="UP000245946"/>
    </source>
</evidence>
<comment type="subcellular location">
    <subcellularLocation>
        <location evidence="11">Cytoplasm</location>
        <location evidence="11">Cytoskeleton</location>
    </subcellularLocation>
</comment>
<dbReference type="GO" id="GO:0005856">
    <property type="term" value="C:cytoskeleton"/>
    <property type="evidence" value="ECO:0007669"/>
    <property type="project" value="UniProtKB-SubCell"/>
</dbReference>
<dbReference type="OrthoDB" id="18042at2759"/>
<dbReference type="GO" id="GO:0032958">
    <property type="term" value="P:inositol phosphate biosynthetic process"/>
    <property type="evidence" value="ECO:0007669"/>
    <property type="project" value="TreeGrafter"/>
</dbReference>
<dbReference type="STRING" id="58919.A0A316ZA35"/>
<keyword evidence="3" id="KW-0597">Phosphoprotein</keyword>
<evidence type="ECO:0000256" key="11">
    <source>
        <dbReference type="RuleBase" id="RU365032"/>
    </source>
</evidence>
<dbReference type="RefSeq" id="XP_025598147.1">
    <property type="nucleotide sequence ID" value="XM_025742435.1"/>
</dbReference>
<evidence type="ECO:0000256" key="9">
    <source>
        <dbReference type="ARBA" id="ARBA00034629"/>
    </source>
</evidence>
<dbReference type="GO" id="GO:0046872">
    <property type="term" value="F:metal ion binding"/>
    <property type="evidence" value="ECO:0007669"/>
    <property type="project" value="InterPro"/>
</dbReference>
<dbReference type="Gene3D" id="3.30.470.20">
    <property type="entry name" value="ATP-grasp fold, B domain"/>
    <property type="match status" value="1"/>
</dbReference>
<comment type="catalytic activity">
    <reaction evidence="8">
        <text>5-diphospho-1D-myo-inositol 1,2,3,4,6-pentakisphosphate + ATP + H(+) = 1,5-bis(diphospho)-1D-myo-inositol 2,3,4,6-tetrakisphosphate + ADP</text>
        <dbReference type="Rhea" id="RHEA:10276"/>
        <dbReference type="ChEBI" id="CHEBI:15378"/>
        <dbReference type="ChEBI" id="CHEBI:30616"/>
        <dbReference type="ChEBI" id="CHEBI:58628"/>
        <dbReference type="ChEBI" id="CHEBI:77983"/>
        <dbReference type="ChEBI" id="CHEBI:456216"/>
        <dbReference type="EC" id="2.7.4.24"/>
    </reaction>
    <physiologicalReaction direction="left-to-right" evidence="8">
        <dbReference type="Rhea" id="RHEA:10277"/>
    </physiologicalReaction>
</comment>
<dbReference type="Pfam" id="PF08443">
    <property type="entry name" value="RimK"/>
    <property type="match status" value="1"/>
</dbReference>
<dbReference type="GeneID" id="37269979"/>
<comment type="function">
    <text evidence="11">Bifunctional inositol kinase that acts in concert with the IP6K kinases to synthesize the diphosphate group-containing inositol pyrophosphates diphosphoinositol pentakisphosphate, PP-InsP5, and bis-diphosphoinositol tetrakisphosphate, (PP)2-InsP4. PP-InsP5 and (PP)2-InsP4, also respectively called InsP7 and InsP8, may regulate a variety of cellular processes, including apoptosis, vesicle trafficking, cytoskeletal dynamics, and exocytosis. Phosphorylates inositol hexakisphosphate (InsP6).</text>
</comment>
<dbReference type="Gene3D" id="3.40.50.11950">
    <property type="match status" value="1"/>
</dbReference>
<feature type="region of interest" description="Disordered" evidence="12">
    <location>
        <begin position="348"/>
        <end position="373"/>
    </location>
</feature>
<evidence type="ECO:0000256" key="6">
    <source>
        <dbReference type="ARBA" id="ARBA00022777"/>
    </source>
</evidence>
<dbReference type="SUPFAM" id="SSF56059">
    <property type="entry name" value="Glutathione synthetase ATP-binding domain-like"/>
    <property type="match status" value="1"/>
</dbReference>
<dbReference type="GO" id="GO:0033857">
    <property type="term" value="F:5-diphosphoinositol pentakisphosphate 1-kinase activity"/>
    <property type="evidence" value="ECO:0007669"/>
    <property type="project" value="TreeGrafter"/>
</dbReference>
<dbReference type="InterPro" id="IPR029033">
    <property type="entry name" value="His_PPase_superfam"/>
</dbReference>
<comment type="similarity">
    <text evidence="1 11">Belongs to the histidine acid phosphatase family. VIP1 subfamily.</text>
</comment>
<dbReference type="EC" id="2.7.4.24" evidence="11"/>
<evidence type="ECO:0000256" key="1">
    <source>
        <dbReference type="ARBA" id="ARBA00005609"/>
    </source>
</evidence>
<evidence type="ECO:0000256" key="2">
    <source>
        <dbReference type="ARBA" id="ARBA00022490"/>
    </source>
</evidence>
<keyword evidence="6 11" id="KW-0418">Kinase</keyword>
<dbReference type="PANTHER" id="PTHR12750:SF9">
    <property type="entry name" value="INOSITOL HEXAKISPHOSPHATE AND DIPHOSPHOINOSITOL-PENTAKISPHOSPHATE KINASE"/>
    <property type="match status" value="1"/>
</dbReference>
<feature type="domain" description="ATP-grasp" evidence="13">
    <location>
        <begin position="143"/>
        <end position="348"/>
    </location>
</feature>
<dbReference type="InterPro" id="IPR011761">
    <property type="entry name" value="ATP-grasp"/>
</dbReference>
<feature type="compositionally biased region" description="Low complexity" evidence="12">
    <location>
        <begin position="833"/>
        <end position="845"/>
    </location>
</feature>
<feature type="region of interest" description="Disordered" evidence="12">
    <location>
        <begin position="806"/>
        <end position="845"/>
    </location>
</feature>
<keyword evidence="2 11" id="KW-0963">Cytoplasm</keyword>
<evidence type="ECO:0000256" key="10">
    <source>
        <dbReference type="PROSITE-ProRule" id="PRU00409"/>
    </source>
</evidence>
<gene>
    <name evidence="14" type="ORF">FA09DRAFT_330020</name>
</gene>
<feature type="compositionally biased region" description="Low complexity" evidence="12">
    <location>
        <begin position="349"/>
        <end position="361"/>
    </location>
</feature>
<dbReference type="GO" id="GO:0052723">
    <property type="term" value="F:inositol hexakisphosphate 1-kinase activity"/>
    <property type="evidence" value="ECO:0007669"/>
    <property type="project" value="RHEA"/>
</dbReference>
<dbReference type="Pfam" id="PF00328">
    <property type="entry name" value="His_Phos_2"/>
    <property type="match status" value="1"/>
</dbReference>
<dbReference type="PROSITE" id="PS50975">
    <property type="entry name" value="ATP_GRASP"/>
    <property type="match status" value="1"/>
</dbReference>
<dbReference type="EMBL" id="KZ819293">
    <property type="protein sequence ID" value="PWN97868.1"/>
    <property type="molecule type" value="Genomic_DNA"/>
</dbReference>